<name>A0A9E2BHA3_PSYF1</name>
<keyword evidence="1" id="KW-1133">Transmembrane helix</keyword>
<dbReference type="Gene3D" id="3.30.1490.300">
    <property type="match status" value="1"/>
</dbReference>
<dbReference type="EMBL" id="QLTW01000113">
    <property type="protein sequence ID" value="MBT9145550.1"/>
    <property type="molecule type" value="Genomic_DNA"/>
</dbReference>
<dbReference type="AlphaFoldDB" id="A0A9E2BHA3"/>
<organism evidence="2 3">
    <name type="scientific">Psychracetigena formicireducens</name>
    <dbReference type="NCBI Taxonomy" id="2986056"/>
    <lineage>
        <taxon>Bacteria</taxon>
        <taxon>Bacillati</taxon>
        <taxon>Candidatus Lithacetigenota</taxon>
        <taxon>Candidatus Psychracetigena</taxon>
    </lineage>
</organism>
<keyword evidence="1" id="KW-0812">Transmembrane</keyword>
<evidence type="ECO:0000256" key="1">
    <source>
        <dbReference type="SAM" id="Phobius"/>
    </source>
</evidence>
<evidence type="ECO:0000313" key="2">
    <source>
        <dbReference type="EMBL" id="MBT9145550.1"/>
    </source>
</evidence>
<sequence length="476" mass="54431">MSKILAMEIEKNQVKVLEAFIKSAENIEIVNFSETSTPTTLDDPSIVMLIKDLLKSGEFKARKAIVGLPKEDLVTRIVELPNMPAKDTYKIIRDEFYTYRAFKDDYAVISYFPVSIRDDRIKYLTVGSKRTVILRWLSILKKSGLKTIILEDSSVAAYRAVRYLYKEYPNDKQWCFIQVSPEETAIFISQGEELLFYRSFSYGEKDISQAEGFLQWLREINNTFSFFSKEFAGSLSNTFINKLPDFRADLLESLKNSTGISSEFINLKSCVRLNFSKVNLAESAFHNSSLLGLTLSKIDSRLPINLIPEDIKNKGKNIFKVFAYSLITLSLLAGFSFLGYYLQTNREVTTSNIEVTNTNISVLSDSLTEYLPMENEFNLLKQQVDNWKVLINKYSRKEVYKQFSGVFAKLTGGIIIESFSFDGEKNIHLTISSPGFEPAYRYRDALINTNLFTTVVIRDFSQVGAKYLSSMELILK</sequence>
<keyword evidence="1" id="KW-0472">Membrane</keyword>
<dbReference type="Proteomes" id="UP000811545">
    <property type="component" value="Unassembled WGS sequence"/>
</dbReference>
<dbReference type="InterPro" id="IPR050696">
    <property type="entry name" value="FtsA/MreB"/>
</dbReference>
<feature type="transmembrane region" description="Helical" evidence="1">
    <location>
        <begin position="321"/>
        <end position="342"/>
    </location>
</feature>
<reference evidence="2 3" key="1">
    <citation type="journal article" date="2021" name="bioRxiv">
        <title>Unique metabolic strategies in Hadean analogues reveal hints for primordial physiology.</title>
        <authorList>
            <person name="Nobu M.K."/>
            <person name="Nakai R."/>
            <person name="Tamazawa S."/>
            <person name="Mori H."/>
            <person name="Toyoda A."/>
            <person name="Ijiri A."/>
            <person name="Suzuki S."/>
            <person name="Kurokawa K."/>
            <person name="Kamagata Y."/>
            <person name="Tamaki H."/>
        </authorList>
    </citation>
    <scope>NUCLEOTIDE SEQUENCE [LARGE SCALE GENOMIC DNA]</scope>
    <source>
        <strain evidence="2">BS525</strain>
    </source>
</reference>
<accession>A0A9E2BHA3</accession>
<dbReference type="PANTHER" id="PTHR32432:SF3">
    <property type="entry name" value="ETHANOLAMINE UTILIZATION PROTEIN EUTJ"/>
    <property type="match status" value="1"/>
</dbReference>
<comment type="caution">
    <text evidence="2">The sequence shown here is derived from an EMBL/GenBank/DDBJ whole genome shotgun (WGS) entry which is preliminary data.</text>
</comment>
<evidence type="ECO:0000313" key="3">
    <source>
        <dbReference type="Proteomes" id="UP000811545"/>
    </source>
</evidence>
<protein>
    <submittedName>
        <fullName evidence="2">Uncharacterized protein</fullName>
    </submittedName>
</protein>
<proteinExistence type="predicted"/>
<dbReference type="PANTHER" id="PTHR32432">
    <property type="entry name" value="CELL DIVISION PROTEIN FTSA-RELATED"/>
    <property type="match status" value="1"/>
</dbReference>
<gene>
    <name evidence="2" type="ORF">DDT42_01422</name>
</gene>
<dbReference type="Gene3D" id="3.30.420.40">
    <property type="match status" value="2"/>
</dbReference>